<feature type="compositionally biased region" description="Basic and acidic residues" evidence="1">
    <location>
        <begin position="39"/>
        <end position="55"/>
    </location>
</feature>
<protein>
    <submittedName>
        <fullName evidence="2">Uncharacterized protein</fullName>
    </submittedName>
</protein>
<name>A0A3B1CRQ4_9ZZZZ</name>
<reference evidence="2" key="1">
    <citation type="submission" date="2018-06" db="EMBL/GenBank/DDBJ databases">
        <authorList>
            <person name="Zhirakovskaya E."/>
        </authorList>
    </citation>
    <scope>NUCLEOTIDE SEQUENCE</scope>
</reference>
<feature type="non-terminal residue" evidence="2">
    <location>
        <position position="83"/>
    </location>
</feature>
<proteinExistence type="predicted"/>
<evidence type="ECO:0000313" key="2">
    <source>
        <dbReference type="EMBL" id="VAX19367.1"/>
    </source>
</evidence>
<dbReference type="AlphaFoldDB" id="A0A3B1CRQ4"/>
<accession>A0A3B1CRQ4</accession>
<gene>
    <name evidence="2" type="ORF">MNBD_IGNAVI01-2282</name>
</gene>
<organism evidence="2">
    <name type="scientific">hydrothermal vent metagenome</name>
    <dbReference type="NCBI Taxonomy" id="652676"/>
    <lineage>
        <taxon>unclassified sequences</taxon>
        <taxon>metagenomes</taxon>
        <taxon>ecological metagenomes</taxon>
    </lineage>
</organism>
<feature type="region of interest" description="Disordered" evidence="1">
    <location>
        <begin position="27"/>
        <end position="55"/>
    </location>
</feature>
<evidence type="ECO:0000256" key="1">
    <source>
        <dbReference type="SAM" id="MobiDB-lite"/>
    </source>
</evidence>
<dbReference type="EMBL" id="UOGD01000136">
    <property type="protein sequence ID" value="VAX19367.1"/>
    <property type="molecule type" value="Genomic_DNA"/>
</dbReference>
<sequence length="83" mass="9914">MKETIFTYLFLICLLVSTLYSQTEKSSHELRNETSNLEFLERNPPKDQPHRTLKTETFDSTTVIDSVIVRKYYVQDGEEYFER</sequence>